<dbReference type="RefSeq" id="WP_144951469.1">
    <property type="nucleotide sequence ID" value="NZ_VMQU01000040.1"/>
</dbReference>
<reference evidence="4 5" key="1">
    <citation type="submission" date="2019-07" db="EMBL/GenBank/DDBJ databases">
        <title>New Mycobacterium species.</title>
        <authorList>
            <person name="Tortoli E."/>
            <person name="Ghielmetti G."/>
            <person name="Friedel U."/>
            <person name="Trovato A."/>
        </authorList>
    </citation>
    <scope>NUCLEOTIDE SEQUENCE [LARGE SCALE GENOMIC DNA]</scope>
    <source>
        <strain evidence="4 5">16-83</strain>
    </source>
</reference>
<evidence type="ECO:0000313" key="5">
    <source>
        <dbReference type="Proteomes" id="UP000320513"/>
    </source>
</evidence>
<dbReference type="EMBL" id="VMQU01000040">
    <property type="protein sequence ID" value="TVS89551.1"/>
    <property type="molecule type" value="Genomic_DNA"/>
</dbReference>
<organism evidence="4 5">
    <name type="scientific">Mycobacterium helveticum</name>
    <dbReference type="NCBI Taxonomy" id="2592811"/>
    <lineage>
        <taxon>Bacteria</taxon>
        <taxon>Bacillati</taxon>
        <taxon>Actinomycetota</taxon>
        <taxon>Actinomycetes</taxon>
        <taxon>Mycobacteriales</taxon>
        <taxon>Mycobacteriaceae</taxon>
        <taxon>Mycobacterium</taxon>
    </lineage>
</organism>
<proteinExistence type="predicted"/>
<keyword evidence="2" id="KW-0472">Membrane</keyword>
<sequence>MEPTRAIAPAPASVVYAWGDEPEEAWRHGRWSLLRRLADGRLVTAVIAAVAVAAVSVAATLALTAPHGEHFSIRPPVEVLPPPAAAPAPKAAPPQAPPPKASPPPVRPAPRVRAAPPVQPFPPAAEGRFADALRGDDGMWLRNPARADAQAGQLCSDLAGGGSVDDYIRGTLRKSPQLTPQEATRAVWDAVDAYCPQYGDR</sequence>
<name>A0A557XU79_9MYCO</name>
<evidence type="ECO:0000256" key="1">
    <source>
        <dbReference type="SAM" id="MobiDB-lite"/>
    </source>
</evidence>
<evidence type="ECO:0000256" key="2">
    <source>
        <dbReference type="SAM" id="Phobius"/>
    </source>
</evidence>
<accession>A0A557XU79</accession>
<comment type="caution">
    <text evidence="4">The sequence shown here is derived from an EMBL/GenBank/DDBJ whole genome shotgun (WGS) entry which is preliminary data.</text>
</comment>
<feature type="domain" description="DUF732" evidence="3">
    <location>
        <begin position="126"/>
        <end position="197"/>
    </location>
</feature>
<evidence type="ECO:0000313" key="4">
    <source>
        <dbReference type="EMBL" id="TVS89551.1"/>
    </source>
</evidence>
<keyword evidence="2" id="KW-0812">Transmembrane</keyword>
<dbReference type="Proteomes" id="UP000320513">
    <property type="component" value="Unassembled WGS sequence"/>
</dbReference>
<dbReference type="OrthoDB" id="4731502at2"/>
<dbReference type="AlphaFoldDB" id="A0A557XU79"/>
<keyword evidence="5" id="KW-1185">Reference proteome</keyword>
<keyword evidence="2" id="KW-1133">Transmembrane helix</keyword>
<feature type="transmembrane region" description="Helical" evidence="2">
    <location>
        <begin position="42"/>
        <end position="65"/>
    </location>
</feature>
<dbReference type="Pfam" id="PF05305">
    <property type="entry name" value="DUF732"/>
    <property type="match status" value="1"/>
</dbReference>
<dbReference type="InterPro" id="IPR007969">
    <property type="entry name" value="DUF732"/>
</dbReference>
<feature type="region of interest" description="Disordered" evidence="1">
    <location>
        <begin position="74"/>
        <end position="129"/>
    </location>
</feature>
<feature type="compositionally biased region" description="Pro residues" evidence="1">
    <location>
        <begin position="78"/>
        <end position="108"/>
    </location>
</feature>
<gene>
    <name evidence="4" type="ORF">FPZ47_11500</name>
</gene>
<evidence type="ECO:0000259" key="3">
    <source>
        <dbReference type="Pfam" id="PF05305"/>
    </source>
</evidence>
<protein>
    <submittedName>
        <fullName evidence="4">DUF732 domain-containing protein</fullName>
    </submittedName>
</protein>